<evidence type="ECO:0000256" key="2">
    <source>
        <dbReference type="ARBA" id="ARBA00022908"/>
    </source>
</evidence>
<evidence type="ECO:0000256" key="3">
    <source>
        <dbReference type="ARBA" id="ARBA00023125"/>
    </source>
</evidence>
<evidence type="ECO:0000259" key="7">
    <source>
        <dbReference type="PROSITE" id="PS51900"/>
    </source>
</evidence>
<dbReference type="Proteomes" id="UP000199759">
    <property type="component" value="Unassembled WGS sequence"/>
</dbReference>
<dbReference type="Pfam" id="PF00589">
    <property type="entry name" value="Phage_integrase"/>
    <property type="match status" value="1"/>
</dbReference>
<dbReference type="CDD" id="cd00801">
    <property type="entry name" value="INT_P4_C"/>
    <property type="match status" value="1"/>
</dbReference>
<dbReference type="PANTHER" id="PTHR30629">
    <property type="entry name" value="PROPHAGE INTEGRASE"/>
    <property type="match status" value="1"/>
</dbReference>
<dbReference type="RefSeq" id="WP_091769937.1">
    <property type="nucleotide sequence ID" value="NZ_FNHG01000010.1"/>
</dbReference>
<feature type="domain" description="Tyr recombinase" evidence="6">
    <location>
        <begin position="202"/>
        <end position="382"/>
    </location>
</feature>
<dbReference type="PROSITE" id="PS51900">
    <property type="entry name" value="CB"/>
    <property type="match status" value="1"/>
</dbReference>
<gene>
    <name evidence="8" type="ORF">SAMN04488568_11029</name>
</gene>
<organism evidence="8 9">
    <name type="scientific">Maricaulis salignorans</name>
    <dbReference type="NCBI Taxonomy" id="144026"/>
    <lineage>
        <taxon>Bacteria</taxon>
        <taxon>Pseudomonadati</taxon>
        <taxon>Pseudomonadota</taxon>
        <taxon>Alphaproteobacteria</taxon>
        <taxon>Maricaulales</taxon>
        <taxon>Maricaulaceae</taxon>
        <taxon>Maricaulis</taxon>
    </lineage>
</organism>
<dbReference type="GO" id="GO:0015074">
    <property type="term" value="P:DNA integration"/>
    <property type="evidence" value="ECO:0007669"/>
    <property type="project" value="UniProtKB-KW"/>
</dbReference>
<reference evidence="8 9" key="1">
    <citation type="submission" date="2016-10" db="EMBL/GenBank/DDBJ databases">
        <authorList>
            <person name="de Groot N.N."/>
        </authorList>
    </citation>
    <scope>NUCLEOTIDE SEQUENCE [LARGE SCALE GENOMIC DNA]</scope>
    <source>
        <strain evidence="8 9">DSM 16077</strain>
    </source>
</reference>
<dbReference type="Gene3D" id="1.10.443.10">
    <property type="entry name" value="Intergrase catalytic core"/>
    <property type="match status" value="1"/>
</dbReference>
<dbReference type="GO" id="GO:0003677">
    <property type="term" value="F:DNA binding"/>
    <property type="evidence" value="ECO:0007669"/>
    <property type="project" value="UniProtKB-UniRule"/>
</dbReference>
<keyword evidence="3 5" id="KW-0238">DNA-binding</keyword>
<dbReference type="STRING" id="144026.SAMN04488568_11029"/>
<dbReference type="InterPro" id="IPR002104">
    <property type="entry name" value="Integrase_catalytic"/>
</dbReference>
<dbReference type="AlphaFoldDB" id="A0A1G9SPQ7"/>
<keyword evidence="9" id="KW-1185">Reference proteome</keyword>
<dbReference type="InterPro" id="IPR038488">
    <property type="entry name" value="Integrase_DNA-bd_sf"/>
</dbReference>
<comment type="similarity">
    <text evidence="1">Belongs to the 'phage' integrase family.</text>
</comment>
<dbReference type="InterPro" id="IPR025166">
    <property type="entry name" value="Integrase_DNA_bind_dom"/>
</dbReference>
<keyword evidence="2" id="KW-0229">DNA integration</keyword>
<dbReference type="InterPro" id="IPR013762">
    <property type="entry name" value="Integrase-like_cat_sf"/>
</dbReference>
<accession>A0A1G9SPQ7</accession>
<evidence type="ECO:0000313" key="9">
    <source>
        <dbReference type="Proteomes" id="UP000199759"/>
    </source>
</evidence>
<evidence type="ECO:0000259" key="6">
    <source>
        <dbReference type="PROSITE" id="PS51898"/>
    </source>
</evidence>
<dbReference type="InterPro" id="IPR010998">
    <property type="entry name" value="Integrase_recombinase_N"/>
</dbReference>
<dbReference type="Gene3D" id="3.30.160.390">
    <property type="entry name" value="Integrase, DNA-binding domain"/>
    <property type="match status" value="1"/>
</dbReference>
<dbReference type="InterPro" id="IPR011010">
    <property type="entry name" value="DNA_brk_join_enz"/>
</dbReference>
<dbReference type="OrthoDB" id="9795573at2"/>
<dbReference type="InterPro" id="IPR050808">
    <property type="entry name" value="Phage_Integrase"/>
</dbReference>
<dbReference type="PROSITE" id="PS51898">
    <property type="entry name" value="TYR_RECOMBINASE"/>
    <property type="match status" value="1"/>
</dbReference>
<keyword evidence="4" id="KW-0233">DNA recombination</keyword>
<sequence>MAITDIQIKAFKPAASAFKRSDGGGLHLLLSPSGGKLWRLAYRFDGKQKTLALGAYPAVSLALARQRRDDAKTLLAEGVDPSAHAKAAKRALKAIRQDTFKAIAAEYVVKVEKEGRAKATMKKIRWMVDLANVDLGDRPITEITASDVLIPLRKVETAGNLETARRLRSTIGQVMRFAIASARATHDPTQGLKGALTAPTVTHRAAITDQAKVGALFRAIWTYDGTLETRAALQLMALLYPRPGELRNAEWTEFDLDAGIWIIPAERTKMRREHRKPLSKAAVAILCNVREMTESRKLVFASVSSLRRPMSENTMNGALRRLGFKSHEATSHGFRATASSLLNESGKWHPDAIEAELGHVGSEEVRRAYHRAAYWDERERMTEWWASEVERLRLQALDDDSTAR</sequence>
<protein>
    <submittedName>
        <fullName evidence="8">Integrase</fullName>
    </submittedName>
</protein>
<name>A0A1G9SPQ7_9PROT</name>
<dbReference type="InterPro" id="IPR044068">
    <property type="entry name" value="CB"/>
</dbReference>
<evidence type="ECO:0000256" key="1">
    <source>
        <dbReference type="ARBA" id="ARBA00008857"/>
    </source>
</evidence>
<dbReference type="InterPro" id="IPR053876">
    <property type="entry name" value="Phage_int_M"/>
</dbReference>
<dbReference type="Pfam" id="PF22022">
    <property type="entry name" value="Phage_int_M"/>
    <property type="match status" value="1"/>
</dbReference>
<evidence type="ECO:0000256" key="5">
    <source>
        <dbReference type="PROSITE-ProRule" id="PRU01248"/>
    </source>
</evidence>
<dbReference type="EMBL" id="FNHG01000010">
    <property type="protein sequence ID" value="SDM37401.1"/>
    <property type="molecule type" value="Genomic_DNA"/>
</dbReference>
<dbReference type="SUPFAM" id="SSF56349">
    <property type="entry name" value="DNA breaking-rejoining enzymes"/>
    <property type="match status" value="1"/>
</dbReference>
<proteinExistence type="inferred from homology"/>
<evidence type="ECO:0000313" key="8">
    <source>
        <dbReference type="EMBL" id="SDM37401.1"/>
    </source>
</evidence>
<dbReference type="PANTHER" id="PTHR30629:SF2">
    <property type="entry name" value="PROPHAGE INTEGRASE INTS-RELATED"/>
    <property type="match status" value="1"/>
</dbReference>
<dbReference type="Gene3D" id="1.10.150.130">
    <property type="match status" value="1"/>
</dbReference>
<evidence type="ECO:0000256" key="4">
    <source>
        <dbReference type="ARBA" id="ARBA00023172"/>
    </source>
</evidence>
<dbReference type="GO" id="GO:0006310">
    <property type="term" value="P:DNA recombination"/>
    <property type="evidence" value="ECO:0007669"/>
    <property type="project" value="UniProtKB-KW"/>
</dbReference>
<dbReference type="Pfam" id="PF13356">
    <property type="entry name" value="Arm-DNA-bind_3"/>
    <property type="match status" value="1"/>
</dbReference>
<feature type="domain" description="Core-binding (CB)" evidence="7">
    <location>
        <begin position="98"/>
        <end position="179"/>
    </location>
</feature>